<accession>A0A6G8B1D2</accession>
<keyword evidence="2 4" id="KW-0547">Nucleotide-binding</keyword>
<gene>
    <name evidence="6" type="ORF">G7084_07345</name>
</gene>
<reference evidence="6 7" key="1">
    <citation type="submission" date="2020-03" db="EMBL/GenBank/DDBJ databases">
        <title>Weissella sp. nov., isolated from Cybister lewisianus.</title>
        <authorList>
            <person name="Hyun D.-W."/>
            <person name="Bae J.-W."/>
        </authorList>
    </citation>
    <scope>NUCLEOTIDE SEQUENCE [LARGE SCALE GENOMIC DNA]</scope>
    <source>
        <strain evidence="6 7">HDW19</strain>
    </source>
</reference>
<evidence type="ECO:0000256" key="5">
    <source>
        <dbReference type="RuleBase" id="RU361279"/>
    </source>
</evidence>
<dbReference type="KEGG" id="wco:G7084_07345"/>
<feature type="binding site" evidence="4">
    <location>
        <position position="55"/>
    </location>
    <ligand>
        <name>substrate</name>
    </ligand>
</feature>
<dbReference type="GO" id="GO:0035999">
    <property type="term" value="P:tetrahydrofolate interconversion"/>
    <property type="evidence" value="ECO:0007669"/>
    <property type="project" value="TreeGrafter"/>
</dbReference>
<sequence length="183" mass="20778">MLDKRMLRRQALENLRQLTTKQRAALMLQLPKAVARLEKWKLSQVVALPVSQAFEIPTNLLIQIALQQHKTVVVPRVKTKTMMEFIAITPETIYSKSKFGILEPVEGTVIAPNAIDFFVVPGLFFSADGQRIGFGGGYYDRYLERSLGYRLGVTIELNWKLKADWDVEVTDQGMDQVIKLAPE</sequence>
<keyword evidence="3 4" id="KW-0067">ATP-binding</keyword>
<keyword evidence="6" id="KW-0436">Ligase</keyword>
<comment type="cofactor">
    <cofactor evidence="5">
        <name>Mg(2+)</name>
        <dbReference type="ChEBI" id="CHEBI:18420"/>
    </cofactor>
</comment>
<dbReference type="GO" id="GO:0009396">
    <property type="term" value="P:folic acid-containing compound biosynthetic process"/>
    <property type="evidence" value="ECO:0007669"/>
    <property type="project" value="TreeGrafter"/>
</dbReference>
<keyword evidence="5" id="KW-0460">Magnesium</keyword>
<name>A0A6G8B1D2_9LACO</name>
<evidence type="ECO:0000256" key="4">
    <source>
        <dbReference type="PIRSR" id="PIRSR006806-1"/>
    </source>
</evidence>
<dbReference type="EMBL" id="CP049888">
    <property type="protein sequence ID" value="QIL51118.1"/>
    <property type="molecule type" value="Genomic_DNA"/>
</dbReference>
<organism evidence="6 7">
    <name type="scientific">Weissella coleopterorum</name>
    <dbReference type="NCBI Taxonomy" id="2714949"/>
    <lineage>
        <taxon>Bacteria</taxon>
        <taxon>Bacillati</taxon>
        <taxon>Bacillota</taxon>
        <taxon>Bacilli</taxon>
        <taxon>Lactobacillales</taxon>
        <taxon>Lactobacillaceae</taxon>
        <taxon>Weissella</taxon>
    </lineage>
</organism>
<evidence type="ECO:0000313" key="6">
    <source>
        <dbReference type="EMBL" id="QIL51118.1"/>
    </source>
</evidence>
<feature type="binding site" evidence="4">
    <location>
        <begin position="4"/>
        <end position="8"/>
    </location>
    <ligand>
        <name>ATP</name>
        <dbReference type="ChEBI" id="CHEBI:30616"/>
    </ligand>
</feature>
<dbReference type="InterPro" id="IPR024185">
    <property type="entry name" value="FTHF_cligase-like_sf"/>
</dbReference>
<dbReference type="EC" id="6.3.3.2" evidence="5"/>
<dbReference type="Proteomes" id="UP000500741">
    <property type="component" value="Chromosome"/>
</dbReference>
<dbReference type="NCBIfam" id="TIGR02727">
    <property type="entry name" value="MTHFS_bact"/>
    <property type="match status" value="1"/>
</dbReference>
<dbReference type="GO" id="GO:0030272">
    <property type="term" value="F:5-formyltetrahydrofolate cyclo-ligase activity"/>
    <property type="evidence" value="ECO:0007669"/>
    <property type="project" value="UniProtKB-EC"/>
</dbReference>
<dbReference type="PIRSF" id="PIRSF006806">
    <property type="entry name" value="FTHF_cligase"/>
    <property type="match status" value="1"/>
</dbReference>
<protein>
    <recommendedName>
        <fullName evidence="5">5-formyltetrahydrofolate cyclo-ligase</fullName>
        <ecNumber evidence="5">6.3.3.2</ecNumber>
    </recommendedName>
</protein>
<dbReference type="PANTHER" id="PTHR23407:SF1">
    <property type="entry name" value="5-FORMYLTETRAHYDROFOLATE CYCLO-LIGASE"/>
    <property type="match status" value="1"/>
</dbReference>
<dbReference type="GO" id="GO:0046872">
    <property type="term" value="F:metal ion binding"/>
    <property type="evidence" value="ECO:0007669"/>
    <property type="project" value="UniProtKB-KW"/>
</dbReference>
<evidence type="ECO:0000256" key="2">
    <source>
        <dbReference type="ARBA" id="ARBA00022741"/>
    </source>
</evidence>
<feature type="binding site" evidence="4">
    <location>
        <begin position="131"/>
        <end position="139"/>
    </location>
    <ligand>
        <name>ATP</name>
        <dbReference type="ChEBI" id="CHEBI:30616"/>
    </ligand>
</feature>
<comment type="similarity">
    <text evidence="1 5">Belongs to the 5-formyltetrahydrofolate cyclo-ligase family.</text>
</comment>
<dbReference type="Pfam" id="PF01812">
    <property type="entry name" value="5-FTHF_cyc-lig"/>
    <property type="match status" value="1"/>
</dbReference>
<dbReference type="GO" id="GO:0005524">
    <property type="term" value="F:ATP binding"/>
    <property type="evidence" value="ECO:0007669"/>
    <property type="project" value="UniProtKB-KW"/>
</dbReference>
<dbReference type="Gene3D" id="3.40.50.10420">
    <property type="entry name" value="NagB/RpiA/CoA transferase-like"/>
    <property type="match status" value="1"/>
</dbReference>
<dbReference type="InterPro" id="IPR037171">
    <property type="entry name" value="NagB/RpiA_transferase-like"/>
</dbReference>
<evidence type="ECO:0000313" key="7">
    <source>
        <dbReference type="Proteomes" id="UP000500741"/>
    </source>
</evidence>
<keyword evidence="5" id="KW-0479">Metal-binding</keyword>
<feature type="binding site" evidence="4">
    <location>
        <position position="50"/>
    </location>
    <ligand>
        <name>substrate</name>
    </ligand>
</feature>
<dbReference type="RefSeq" id="WP_166011389.1">
    <property type="nucleotide sequence ID" value="NZ_CP049888.1"/>
</dbReference>
<dbReference type="InterPro" id="IPR002698">
    <property type="entry name" value="FTHF_cligase"/>
</dbReference>
<evidence type="ECO:0000256" key="3">
    <source>
        <dbReference type="ARBA" id="ARBA00022840"/>
    </source>
</evidence>
<proteinExistence type="inferred from homology"/>
<dbReference type="SUPFAM" id="SSF100950">
    <property type="entry name" value="NagB/RpiA/CoA transferase-like"/>
    <property type="match status" value="1"/>
</dbReference>
<dbReference type="AlphaFoldDB" id="A0A6G8B1D2"/>
<dbReference type="PANTHER" id="PTHR23407">
    <property type="entry name" value="ATPASE INHIBITOR/5-FORMYLTETRAHYDROFOLATE CYCLO-LIGASE"/>
    <property type="match status" value="1"/>
</dbReference>
<evidence type="ECO:0000256" key="1">
    <source>
        <dbReference type="ARBA" id="ARBA00010638"/>
    </source>
</evidence>
<comment type="catalytic activity">
    <reaction evidence="5">
        <text>(6S)-5-formyl-5,6,7,8-tetrahydrofolate + ATP = (6R)-5,10-methenyltetrahydrofolate + ADP + phosphate</text>
        <dbReference type="Rhea" id="RHEA:10488"/>
        <dbReference type="ChEBI" id="CHEBI:30616"/>
        <dbReference type="ChEBI" id="CHEBI:43474"/>
        <dbReference type="ChEBI" id="CHEBI:57455"/>
        <dbReference type="ChEBI" id="CHEBI:57457"/>
        <dbReference type="ChEBI" id="CHEBI:456216"/>
        <dbReference type="EC" id="6.3.3.2"/>
    </reaction>
</comment>
<keyword evidence="7" id="KW-1185">Reference proteome</keyword>